<dbReference type="InterPro" id="IPR002716">
    <property type="entry name" value="PIN_dom"/>
</dbReference>
<evidence type="ECO:0000313" key="2">
    <source>
        <dbReference type="EMBL" id="SKB55319.1"/>
    </source>
</evidence>
<dbReference type="InterPro" id="IPR041705">
    <property type="entry name" value="PIN_Sll0205"/>
</dbReference>
<feature type="domain" description="PIN" evidence="1">
    <location>
        <begin position="3"/>
        <end position="120"/>
    </location>
</feature>
<sequence>MNYLIDTHILLWHSDNNQKLSDQVIFELNSSLTSLYVSHATYWEMAIKKGLGKLDLIVPVSEFRRTAMRNSFHSLPFDNEHYDVLEQLPLLHADPFDRMIIAQAIAENLTIITQDKKFELYQNLVPILWN</sequence>
<dbReference type="PANTHER" id="PTHR36173:SF2">
    <property type="entry name" value="RIBONUCLEASE VAPC16"/>
    <property type="match status" value="1"/>
</dbReference>
<proteinExistence type="predicted"/>
<dbReference type="Gene3D" id="3.40.50.1010">
    <property type="entry name" value="5'-nuclease"/>
    <property type="match status" value="1"/>
</dbReference>
<organism evidence="2 3">
    <name type="scientific">Dyadobacter psychrophilus</name>
    <dbReference type="NCBI Taxonomy" id="651661"/>
    <lineage>
        <taxon>Bacteria</taxon>
        <taxon>Pseudomonadati</taxon>
        <taxon>Bacteroidota</taxon>
        <taxon>Cytophagia</taxon>
        <taxon>Cytophagales</taxon>
        <taxon>Spirosomataceae</taxon>
        <taxon>Dyadobacter</taxon>
    </lineage>
</organism>
<keyword evidence="3" id="KW-1185">Reference proteome</keyword>
<dbReference type="Pfam" id="PF01850">
    <property type="entry name" value="PIN"/>
    <property type="match status" value="1"/>
</dbReference>
<dbReference type="InterPro" id="IPR029060">
    <property type="entry name" value="PIN-like_dom_sf"/>
</dbReference>
<evidence type="ECO:0000313" key="3">
    <source>
        <dbReference type="Proteomes" id="UP000190897"/>
    </source>
</evidence>
<accession>A0A1T5C7F8</accession>
<reference evidence="3" key="1">
    <citation type="submission" date="2017-02" db="EMBL/GenBank/DDBJ databases">
        <authorList>
            <person name="Varghese N."/>
            <person name="Submissions S."/>
        </authorList>
    </citation>
    <scope>NUCLEOTIDE SEQUENCE [LARGE SCALE GENOMIC DNA]</scope>
    <source>
        <strain evidence="3">DSM 22270</strain>
    </source>
</reference>
<dbReference type="CDD" id="cd09872">
    <property type="entry name" value="PIN_Sll0205-like"/>
    <property type="match status" value="1"/>
</dbReference>
<dbReference type="OrthoDB" id="9798990at2"/>
<dbReference type="Proteomes" id="UP000190897">
    <property type="component" value="Unassembled WGS sequence"/>
</dbReference>
<gene>
    <name evidence="2" type="ORF">SAMN05660293_00962</name>
</gene>
<protein>
    <submittedName>
        <fullName evidence="2">PIN domain nuclease, a component of toxin-antitoxin system (PIN domain)</fullName>
    </submittedName>
</protein>
<dbReference type="STRING" id="651661.SAMN05660293_00962"/>
<dbReference type="RefSeq" id="WP_082213482.1">
    <property type="nucleotide sequence ID" value="NZ_FUZA01000001.1"/>
</dbReference>
<dbReference type="EMBL" id="FUZA01000001">
    <property type="protein sequence ID" value="SKB55319.1"/>
    <property type="molecule type" value="Genomic_DNA"/>
</dbReference>
<dbReference type="SUPFAM" id="SSF88723">
    <property type="entry name" value="PIN domain-like"/>
    <property type="match status" value="1"/>
</dbReference>
<evidence type="ECO:0000259" key="1">
    <source>
        <dbReference type="Pfam" id="PF01850"/>
    </source>
</evidence>
<name>A0A1T5C7F8_9BACT</name>
<dbReference type="AlphaFoldDB" id="A0A1T5C7F8"/>
<dbReference type="InterPro" id="IPR052919">
    <property type="entry name" value="TA_system_RNase"/>
</dbReference>
<dbReference type="PANTHER" id="PTHR36173">
    <property type="entry name" value="RIBONUCLEASE VAPC16-RELATED"/>
    <property type="match status" value="1"/>
</dbReference>